<dbReference type="SMART" id="SM00891">
    <property type="entry name" value="ERCC4"/>
    <property type="match status" value="1"/>
</dbReference>
<feature type="compositionally biased region" description="Basic and acidic residues" evidence="16">
    <location>
        <begin position="289"/>
        <end position="300"/>
    </location>
</feature>
<evidence type="ECO:0000256" key="15">
    <source>
        <dbReference type="RuleBase" id="RU369042"/>
    </source>
</evidence>
<dbReference type="CDD" id="cd21036">
    <property type="entry name" value="WH_MUS81"/>
    <property type="match status" value="1"/>
</dbReference>
<evidence type="ECO:0000256" key="13">
    <source>
        <dbReference type="ARBA" id="ARBA00023242"/>
    </source>
</evidence>
<keyword evidence="13 15" id="KW-0539">Nucleus</keyword>
<evidence type="ECO:0000313" key="18">
    <source>
        <dbReference type="EMBL" id="SGZ39865.1"/>
    </source>
</evidence>
<dbReference type="InterPro" id="IPR047416">
    <property type="entry name" value="XPF_nuclease_Mus81"/>
</dbReference>
<protein>
    <recommendedName>
        <fullName evidence="4 15">Crossover junction endonuclease MUS81</fullName>
        <ecNumber evidence="15">3.1.22.-</ecNumber>
    </recommendedName>
</protein>
<keyword evidence="12 15" id="KW-0234">DNA repair</keyword>
<dbReference type="GO" id="GO:0031573">
    <property type="term" value="P:mitotic intra-S DNA damage checkpoint signaling"/>
    <property type="evidence" value="ECO:0007669"/>
    <property type="project" value="TreeGrafter"/>
</dbReference>
<dbReference type="GO" id="GO:0048476">
    <property type="term" value="C:Holliday junction resolvase complex"/>
    <property type="evidence" value="ECO:0007669"/>
    <property type="project" value="UniProtKB-UniRule"/>
</dbReference>
<evidence type="ECO:0000256" key="10">
    <source>
        <dbReference type="ARBA" id="ARBA00022842"/>
    </source>
</evidence>
<dbReference type="InterPro" id="IPR033309">
    <property type="entry name" value="Mus81"/>
</dbReference>
<dbReference type="VEuPathDB" id="FungiDB:HGUI_02065"/>
<comment type="subunit">
    <text evidence="15">Interacts with EME1.</text>
</comment>
<comment type="function">
    <text evidence="15">Interacts with EME1 to form a DNA structure-specific endonuclease with substrate preference for branched DNA structures with a 5'-end at the branch nick. Typical substrates include 3'-flap structures, D-loops, replication forks and nicked Holliday junctions. May be required in mitosis for the processing of stalled or collapsed replication fork intermediates. May be required in meiosis for the repair of meiosis-specific double strand breaks subsequent to single-end invasion (SEI).</text>
</comment>
<evidence type="ECO:0000256" key="16">
    <source>
        <dbReference type="SAM" id="MobiDB-lite"/>
    </source>
</evidence>
<gene>
    <name evidence="18" type="ORF">HGUI_02065</name>
</gene>
<dbReference type="GO" id="GO:0008821">
    <property type="term" value="F:crossover junction DNA endonuclease activity"/>
    <property type="evidence" value="ECO:0007669"/>
    <property type="project" value="UniProtKB-UniRule"/>
</dbReference>
<feature type="region of interest" description="Disordered" evidence="16">
    <location>
        <begin position="280"/>
        <end position="300"/>
    </location>
</feature>
<dbReference type="Gene3D" id="1.10.150.110">
    <property type="entry name" value="DNA polymerase beta, N-terminal domain-like"/>
    <property type="match status" value="1"/>
</dbReference>
<dbReference type="AlphaFoldDB" id="A0A1L0CN70"/>
<dbReference type="GO" id="GO:0048257">
    <property type="term" value="F:3'-flap endonuclease activity"/>
    <property type="evidence" value="ECO:0007669"/>
    <property type="project" value="TreeGrafter"/>
</dbReference>
<keyword evidence="7 15" id="KW-0255">Endonuclease</keyword>
<dbReference type="Proteomes" id="UP000183365">
    <property type="component" value="Unassembled WGS sequence"/>
</dbReference>
<feature type="domain" description="ERCC4" evidence="17">
    <location>
        <begin position="412"/>
        <end position="509"/>
    </location>
</feature>
<evidence type="ECO:0000313" key="19">
    <source>
        <dbReference type="Proteomes" id="UP000183365"/>
    </source>
</evidence>
<evidence type="ECO:0000256" key="14">
    <source>
        <dbReference type="ARBA" id="ARBA00023254"/>
    </source>
</evidence>
<dbReference type="GO" id="GO:0000727">
    <property type="term" value="P:double-strand break repair via break-induced replication"/>
    <property type="evidence" value="ECO:0007669"/>
    <property type="project" value="UniProtKB-UniRule"/>
</dbReference>
<dbReference type="FunFam" id="3.40.50.10130:FF:000003">
    <property type="entry name" value="Crossover junction endonuclease MUS81"/>
    <property type="match status" value="1"/>
</dbReference>
<dbReference type="Gene3D" id="3.40.50.10130">
    <property type="match status" value="1"/>
</dbReference>
<dbReference type="PANTHER" id="PTHR13451:SF0">
    <property type="entry name" value="CROSSOVER JUNCTION ENDONUCLEASE MUS81"/>
    <property type="match status" value="1"/>
</dbReference>
<dbReference type="InterPro" id="IPR042530">
    <property type="entry name" value="EME1/EME2_C"/>
</dbReference>
<keyword evidence="19" id="KW-1185">Reference proteome</keyword>
<keyword evidence="14" id="KW-0469">Meiosis</keyword>
<dbReference type="Gene3D" id="1.10.150.670">
    <property type="entry name" value="Crossover junction endonuclease EME1, DNA-binding domain"/>
    <property type="match status" value="1"/>
</dbReference>
<dbReference type="GO" id="GO:0005634">
    <property type="term" value="C:nucleus"/>
    <property type="evidence" value="ECO:0007669"/>
    <property type="project" value="UniProtKB-SubCell"/>
</dbReference>
<dbReference type="Pfam" id="PF21292">
    <property type="entry name" value="EME1-MUS81_C"/>
    <property type="match status" value="1"/>
</dbReference>
<comment type="similarity">
    <text evidence="3 15">Belongs to the XPF family.</text>
</comment>
<keyword evidence="5 15" id="KW-0540">Nuclease</keyword>
<keyword evidence="8 15" id="KW-0227">DNA damage</keyword>
<evidence type="ECO:0000256" key="3">
    <source>
        <dbReference type="ARBA" id="ARBA00010015"/>
    </source>
</evidence>
<keyword evidence="11 15" id="KW-0233">DNA recombination</keyword>
<evidence type="ECO:0000256" key="6">
    <source>
        <dbReference type="ARBA" id="ARBA00022723"/>
    </source>
</evidence>
<dbReference type="PANTHER" id="PTHR13451">
    <property type="entry name" value="CLASS II CROSSOVER JUNCTION ENDONUCLEASE MUS81"/>
    <property type="match status" value="1"/>
</dbReference>
<dbReference type="GO" id="GO:0006308">
    <property type="term" value="P:DNA catabolic process"/>
    <property type="evidence" value="ECO:0007669"/>
    <property type="project" value="UniProtKB-UniRule"/>
</dbReference>
<comment type="subcellular location">
    <subcellularLocation>
        <location evidence="2 15">Nucleus</location>
    </subcellularLocation>
</comment>
<evidence type="ECO:0000256" key="8">
    <source>
        <dbReference type="ARBA" id="ARBA00022763"/>
    </source>
</evidence>
<dbReference type="Gene3D" id="1.10.10.10">
    <property type="entry name" value="Winged helix-like DNA-binding domain superfamily/Winged helix DNA-binding domain"/>
    <property type="match status" value="1"/>
</dbReference>
<dbReference type="InterPro" id="IPR011335">
    <property type="entry name" value="Restrct_endonuc-II-like"/>
</dbReference>
<evidence type="ECO:0000256" key="1">
    <source>
        <dbReference type="ARBA" id="ARBA00001946"/>
    </source>
</evidence>
<evidence type="ECO:0000256" key="4">
    <source>
        <dbReference type="ARBA" id="ARBA00017114"/>
    </source>
</evidence>
<keyword evidence="6 15" id="KW-0479">Metal-binding</keyword>
<name>A0A1L0CN70_9ASCO</name>
<dbReference type="EC" id="3.1.22.-" evidence="15"/>
<reference evidence="19" key="1">
    <citation type="submission" date="2016-11" db="EMBL/GenBank/DDBJ databases">
        <authorList>
            <person name="Guldener U."/>
        </authorList>
    </citation>
    <scope>NUCLEOTIDE SEQUENCE [LARGE SCALE GENOMIC DNA]</scope>
</reference>
<dbReference type="FunFam" id="1.10.10.10:FF:000307">
    <property type="entry name" value="Crossover junction endonuclease MUS81"/>
    <property type="match status" value="1"/>
</dbReference>
<dbReference type="OrthoDB" id="5963188at2759"/>
<dbReference type="GO" id="GO:0000712">
    <property type="term" value="P:resolution of meiotic recombination intermediates"/>
    <property type="evidence" value="ECO:0007669"/>
    <property type="project" value="TreeGrafter"/>
</dbReference>
<dbReference type="CDD" id="cd20074">
    <property type="entry name" value="XPF_nuclease_Mus81"/>
    <property type="match status" value="1"/>
</dbReference>
<evidence type="ECO:0000256" key="9">
    <source>
        <dbReference type="ARBA" id="ARBA00022801"/>
    </source>
</evidence>
<dbReference type="GO" id="GO:0003677">
    <property type="term" value="F:DNA binding"/>
    <property type="evidence" value="ECO:0007669"/>
    <property type="project" value="UniProtKB-UniRule"/>
</dbReference>
<dbReference type="InterPro" id="IPR047417">
    <property type="entry name" value="WHD_MUS81"/>
</dbReference>
<evidence type="ECO:0000256" key="5">
    <source>
        <dbReference type="ARBA" id="ARBA00022722"/>
    </source>
</evidence>
<dbReference type="GO" id="GO:0046872">
    <property type="term" value="F:metal ion binding"/>
    <property type="evidence" value="ECO:0007669"/>
    <property type="project" value="UniProtKB-UniRule"/>
</dbReference>
<dbReference type="InterPro" id="IPR006166">
    <property type="entry name" value="ERCC4_domain"/>
</dbReference>
<dbReference type="SUPFAM" id="SSF52980">
    <property type="entry name" value="Restriction endonuclease-like"/>
    <property type="match status" value="1"/>
</dbReference>
<dbReference type="InterPro" id="IPR036388">
    <property type="entry name" value="WH-like_DNA-bd_sf"/>
</dbReference>
<accession>A0A1L0CN70</accession>
<proteinExistence type="inferred from homology"/>
<organism evidence="18 19">
    <name type="scientific">Hanseniaspora guilliermondii</name>
    <dbReference type="NCBI Taxonomy" id="56406"/>
    <lineage>
        <taxon>Eukaryota</taxon>
        <taxon>Fungi</taxon>
        <taxon>Dikarya</taxon>
        <taxon>Ascomycota</taxon>
        <taxon>Saccharomycotina</taxon>
        <taxon>Saccharomycetes</taxon>
        <taxon>Saccharomycodales</taxon>
        <taxon>Saccharomycodaceae</taxon>
        <taxon>Hanseniaspora</taxon>
    </lineage>
</organism>
<comment type="cofactor">
    <cofactor evidence="1 15">
        <name>Mg(2+)</name>
        <dbReference type="ChEBI" id="CHEBI:18420"/>
    </cofactor>
</comment>
<evidence type="ECO:0000256" key="12">
    <source>
        <dbReference type="ARBA" id="ARBA00023204"/>
    </source>
</evidence>
<feature type="region of interest" description="Disordered" evidence="16">
    <location>
        <begin position="113"/>
        <end position="132"/>
    </location>
</feature>
<dbReference type="Pfam" id="PF02732">
    <property type="entry name" value="ERCC4"/>
    <property type="match status" value="1"/>
</dbReference>
<sequence>MMHISSEELKNEIVNAINVVKREVLAKHQNSDQYVLPYSRAIVSLQKFPTDSLTSLYDLTKVPGIGTHILNGLIKHFKDKGDLQRVANGKSEEYLRGSQKTISRTEITKVANKRNTSSVKEPAPKKRKTATKKQYIPKRRSGSYAIILALLECYFMYSNSMVKDQIIEYATVYCDSGFISNSSTAEFYTAWSSMKTLLTKNIVEILNGKSKPSRYGLTTEGLVLAATLKKINNILFDRNGSDFELQWRQNWNELYKDKIDEENLDINKELFFSLSSLSFDSGSQSYETASKRPDDNNKMKEKNDQLQYMNSLQATDSRTFRELIEGDNIQRMNTSISSNNSINYSFNKSFLSNETEAHQTIKTFQRQPENIKVINEPQLKNTRTLTSSISSKTAKFNNILYQVWNWNEYEIILLIDNREIRGTDDRNFFMQELQKNGIKCEVRQLNIGDFIWIAKHKTTMREVFLNAIIERKRIDDLCSSIKDGRFHEQKERLKKTGYKWCFYLVEESVVNSRLMNMAEAIKTAFFETSLDSGFILHRCKNASETVTYLIMIHNLISQRLLLAKKSIIMIEKGDFNDQQELHDTLLVFRKEFEQRVNMEGQTLKNPHRNQRLFECCHNFSTFHSVMGKSSFLTAHELYLRILLSVKGCSLEKAFSVVTRYPTFADLINGYKSCKSKKESQLFLYDKFDMYPTQKKIGKSLSEKFHETFGKKF</sequence>
<evidence type="ECO:0000259" key="17">
    <source>
        <dbReference type="SMART" id="SM00891"/>
    </source>
</evidence>
<evidence type="ECO:0000256" key="2">
    <source>
        <dbReference type="ARBA" id="ARBA00004123"/>
    </source>
</evidence>
<keyword evidence="9 15" id="KW-0378">Hydrolase</keyword>
<evidence type="ECO:0000256" key="11">
    <source>
        <dbReference type="ARBA" id="ARBA00023172"/>
    </source>
</evidence>
<keyword evidence="10 15" id="KW-0460">Magnesium</keyword>
<dbReference type="EMBL" id="FQNF01000032">
    <property type="protein sequence ID" value="SGZ39865.1"/>
    <property type="molecule type" value="Genomic_DNA"/>
</dbReference>
<dbReference type="Pfam" id="PF21136">
    <property type="entry name" value="WHD_MUS81"/>
    <property type="match status" value="1"/>
</dbReference>
<evidence type="ECO:0000256" key="7">
    <source>
        <dbReference type="ARBA" id="ARBA00022759"/>
    </source>
</evidence>
<dbReference type="InterPro" id="IPR027421">
    <property type="entry name" value="DNA_pol_lamdba_lyase_dom_sf"/>
</dbReference>